<dbReference type="STRING" id="574566.I0YRF4"/>
<dbReference type="InterPro" id="IPR011008">
    <property type="entry name" value="Dimeric_a/b-barrel"/>
</dbReference>
<dbReference type="InterPro" id="IPR007138">
    <property type="entry name" value="ABM_dom"/>
</dbReference>
<dbReference type="Pfam" id="PF03992">
    <property type="entry name" value="ABM"/>
    <property type="match status" value="1"/>
</dbReference>
<dbReference type="Gene3D" id="3.30.70.100">
    <property type="match status" value="1"/>
</dbReference>
<dbReference type="Proteomes" id="UP000007264">
    <property type="component" value="Unassembled WGS sequence"/>
</dbReference>
<accession>I0YRF4</accession>
<protein>
    <recommendedName>
        <fullName evidence="2">ABM domain-containing protein</fullName>
    </recommendedName>
</protein>
<feature type="transmembrane region" description="Helical" evidence="1">
    <location>
        <begin position="6"/>
        <end position="26"/>
    </location>
</feature>
<keyword evidence="1" id="KW-0812">Transmembrane</keyword>
<sequence>MGNNSAMQWLVPAFVAVTAAAGAYLLGKSATTDRTAGKKNKKAFLLVITHKYKTIRDRDLFISLFEPLAKYVVHHEPETLAYELSVSDKNPLEIIIFERYTSQAALTEVHQQSAPFKKFKKAWAEANLEYENKTGESYIEKDLGYM</sequence>
<dbReference type="PANTHER" id="PTHR40624:SF1">
    <property type="entry name" value="BIOSYNTHESIS MONOOXYGENASE, PUTATIVE (AFU_ORTHOLOGUE AFUA_1G12025)-RELATED"/>
    <property type="match status" value="1"/>
</dbReference>
<dbReference type="OrthoDB" id="10011777at2759"/>
<keyword evidence="1" id="KW-1133">Transmembrane helix</keyword>
<comment type="caution">
    <text evidence="3">The sequence shown here is derived from an EMBL/GenBank/DDBJ whole genome shotgun (WGS) entry which is preliminary data.</text>
</comment>
<keyword evidence="4" id="KW-1185">Reference proteome</keyword>
<proteinExistence type="predicted"/>
<evidence type="ECO:0000313" key="4">
    <source>
        <dbReference type="Proteomes" id="UP000007264"/>
    </source>
</evidence>
<evidence type="ECO:0000313" key="3">
    <source>
        <dbReference type="EMBL" id="EIE20973.1"/>
    </source>
</evidence>
<dbReference type="PANTHER" id="PTHR40624">
    <property type="entry name" value="BIOSYNTHESIS MONOOXYGENASE, PUTATIVE (AFU_ORTHOLOGUE AFUA_1G12025)-RELATED"/>
    <property type="match status" value="1"/>
</dbReference>
<dbReference type="PROSITE" id="PS51725">
    <property type="entry name" value="ABM"/>
    <property type="match status" value="1"/>
</dbReference>
<keyword evidence="1" id="KW-0472">Membrane</keyword>
<evidence type="ECO:0000256" key="1">
    <source>
        <dbReference type="SAM" id="Phobius"/>
    </source>
</evidence>
<dbReference type="RefSeq" id="XP_005645517.1">
    <property type="nucleotide sequence ID" value="XM_005645460.1"/>
</dbReference>
<reference evidence="3 4" key="1">
    <citation type="journal article" date="2012" name="Genome Biol.">
        <title>The genome of the polar eukaryotic microalga coccomyxa subellipsoidea reveals traits of cold adaptation.</title>
        <authorList>
            <person name="Blanc G."/>
            <person name="Agarkova I."/>
            <person name="Grimwood J."/>
            <person name="Kuo A."/>
            <person name="Brueggeman A."/>
            <person name="Dunigan D."/>
            <person name="Gurnon J."/>
            <person name="Ladunga I."/>
            <person name="Lindquist E."/>
            <person name="Lucas S."/>
            <person name="Pangilinan J."/>
            <person name="Proschold T."/>
            <person name="Salamov A."/>
            <person name="Schmutz J."/>
            <person name="Weeks D."/>
            <person name="Yamada T."/>
            <person name="Claverie J.M."/>
            <person name="Grigoriev I."/>
            <person name="Van Etten J."/>
            <person name="Lomsadze A."/>
            <person name="Borodovsky M."/>
        </authorList>
    </citation>
    <scope>NUCLEOTIDE SEQUENCE [LARGE SCALE GENOMIC DNA]</scope>
    <source>
        <strain evidence="3 4">C-169</strain>
    </source>
</reference>
<dbReference type="eggNOG" id="ENOG502SDFC">
    <property type="taxonomic scope" value="Eukaryota"/>
</dbReference>
<feature type="domain" description="ABM" evidence="2">
    <location>
        <begin position="44"/>
        <end position="139"/>
    </location>
</feature>
<evidence type="ECO:0000259" key="2">
    <source>
        <dbReference type="PROSITE" id="PS51725"/>
    </source>
</evidence>
<gene>
    <name evidence="3" type="ORF">COCSUDRAFT_83532</name>
</gene>
<dbReference type="SUPFAM" id="SSF54909">
    <property type="entry name" value="Dimeric alpha+beta barrel"/>
    <property type="match status" value="1"/>
</dbReference>
<dbReference type="KEGG" id="csl:COCSUDRAFT_83532"/>
<dbReference type="GeneID" id="17038786"/>
<organism evidence="3 4">
    <name type="scientific">Coccomyxa subellipsoidea (strain C-169)</name>
    <name type="common">Green microalga</name>
    <dbReference type="NCBI Taxonomy" id="574566"/>
    <lineage>
        <taxon>Eukaryota</taxon>
        <taxon>Viridiplantae</taxon>
        <taxon>Chlorophyta</taxon>
        <taxon>core chlorophytes</taxon>
        <taxon>Trebouxiophyceae</taxon>
        <taxon>Trebouxiophyceae incertae sedis</taxon>
        <taxon>Coccomyxaceae</taxon>
        <taxon>Coccomyxa</taxon>
        <taxon>Coccomyxa subellipsoidea</taxon>
    </lineage>
</organism>
<dbReference type="AlphaFoldDB" id="I0YRF4"/>
<name>I0YRF4_COCSC</name>
<dbReference type="EMBL" id="AGSI01000014">
    <property type="protein sequence ID" value="EIE20973.1"/>
    <property type="molecule type" value="Genomic_DNA"/>
</dbReference>